<comment type="caution">
    <text evidence="1">The sequence shown here is derived from an EMBL/GenBank/DDBJ whole genome shotgun (WGS) entry which is preliminary data.</text>
</comment>
<dbReference type="EMBL" id="JAASTX010000009">
    <property type="protein sequence ID" value="MBC1491945.1"/>
    <property type="molecule type" value="Genomic_DNA"/>
</dbReference>
<dbReference type="Proteomes" id="UP000533953">
    <property type="component" value="Unassembled WGS sequence"/>
</dbReference>
<reference evidence="1 2" key="1">
    <citation type="submission" date="2020-03" db="EMBL/GenBank/DDBJ databases">
        <title>Soil Listeria distribution.</title>
        <authorList>
            <person name="Liao J."/>
            <person name="Wiedmann M."/>
        </authorList>
    </citation>
    <scope>NUCLEOTIDE SEQUENCE [LARGE SCALE GENOMIC DNA]</scope>
    <source>
        <strain evidence="1 2">FSL L7-1547</strain>
    </source>
</reference>
<evidence type="ECO:0000313" key="1">
    <source>
        <dbReference type="EMBL" id="MBC1491945.1"/>
    </source>
</evidence>
<organism evidence="1 2">
    <name type="scientific">Listeria booriae</name>
    <dbReference type="NCBI Taxonomy" id="1552123"/>
    <lineage>
        <taxon>Bacteria</taxon>
        <taxon>Bacillati</taxon>
        <taxon>Bacillota</taxon>
        <taxon>Bacilli</taxon>
        <taxon>Bacillales</taxon>
        <taxon>Listeriaceae</taxon>
        <taxon>Listeria</taxon>
    </lineage>
</organism>
<evidence type="ECO:0000313" key="2">
    <source>
        <dbReference type="Proteomes" id="UP000533953"/>
    </source>
</evidence>
<dbReference type="AlphaFoldDB" id="A0A7X1CC50"/>
<dbReference type="RefSeq" id="WP_185417457.1">
    <property type="nucleotide sequence ID" value="NZ_JAASTX010000009.1"/>
</dbReference>
<accession>A0A7X1CC50</accession>
<proteinExistence type="predicted"/>
<name>A0A7X1CC50_9LIST</name>
<protein>
    <submittedName>
        <fullName evidence="1">Uncharacterized protein</fullName>
    </submittedName>
</protein>
<sequence length="134" mass="15607">MIPVIEVYKELNGNEELNTLLDELRGKKLDEQTIYRMRIPEIYQKKEFAPLVKIDPIDSYGAVYADDRRTAMTAEIQVSMSVTELIHLDELQKVIDESMYAMGYEQYAEATYEDPNVEGITFSARRYRSNEPIE</sequence>
<gene>
    <name evidence="1" type="ORF">HCI99_08880</name>
</gene>